<evidence type="ECO:0000256" key="12">
    <source>
        <dbReference type="ARBA" id="ARBA00023136"/>
    </source>
</evidence>
<proteinExistence type="predicted"/>
<dbReference type="PANTHER" id="PTHR10582">
    <property type="entry name" value="TRANSIENT RECEPTOR POTENTIAL ION CHANNEL PROTEIN"/>
    <property type="match status" value="1"/>
</dbReference>
<dbReference type="Proteomes" id="UP000770717">
    <property type="component" value="Unassembled WGS sequence"/>
</dbReference>
<keyword evidence="4" id="KW-0109">Calcium transport</keyword>
<dbReference type="GO" id="GO:0005929">
    <property type="term" value="C:cilium"/>
    <property type="evidence" value="ECO:0007669"/>
    <property type="project" value="TreeGrafter"/>
</dbReference>
<dbReference type="EMBL" id="WNTK01000004">
    <property type="protein sequence ID" value="KAG9486077.1"/>
    <property type="molecule type" value="Genomic_DNA"/>
</dbReference>
<dbReference type="Gene3D" id="1.10.287.70">
    <property type="match status" value="1"/>
</dbReference>
<evidence type="ECO:0000256" key="2">
    <source>
        <dbReference type="ARBA" id="ARBA00022448"/>
    </source>
</evidence>
<keyword evidence="19" id="KW-1185">Reference proteome</keyword>
<evidence type="ECO:0000256" key="6">
    <source>
        <dbReference type="ARBA" id="ARBA00022692"/>
    </source>
</evidence>
<evidence type="ECO:0000256" key="4">
    <source>
        <dbReference type="ARBA" id="ARBA00022568"/>
    </source>
</evidence>
<keyword evidence="8" id="KW-0106">Calcium</keyword>
<accession>A0A8J6FDN2</accession>
<feature type="transmembrane region" description="Helical" evidence="16">
    <location>
        <begin position="543"/>
        <end position="565"/>
    </location>
</feature>
<dbReference type="Pfam" id="PF12796">
    <property type="entry name" value="Ank_2"/>
    <property type="match status" value="1"/>
</dbReference>
<evidence type="ECO:0000256" key="9">
    <source>
        <dbReference type="ARBA" id="ARBA00022989"/>
    </source>
</evidence>
<dbReference type="Pfam" id="PF00520">
    <property type="entry name" value="Ion_trans"/>
    <property type="match status" value="1"/>
</dbReference>
<dbReference type="Pfam" id="PF00023">
    <property type="entry name" value="Ank"/>
    <property type="match status" value="1"/>
</dbReference>
<evidence type="ECO:0000256" key="5">
    <source>
        <dbReference type="ARBA" id="ARBA00022673"/>
    </source>
</evidence>
<keyword evidence="2" id="KW-0813">Transport</keyword>
<evidence type="ECO:0000256" key="16">
    <source>
        <dbReference type="SAM" id="Phobius"/>
    </source>
</evidence>
<reference evidence="18" key="1">
    <citation type="thesis" date="2020" institute="ProQuest LLC" country="789 East Eisenhower Parkway, Ann Arbor, MI, USA">
        <title>Comparative Genomics and Chromosome Evolution.</title>
        <authorList>
            <person name="Mudd A.B."/>
        </authorList>
    </citation>
    <scope>NUCLEOTIDE SEQUENCE</scope>
    <source>
        <strain evidence="18">HN-11 Male</strain>
        <tissue evidence="18">Kidney and liver</tissue>
    </source>
</reference>
<dbReference type="Gene3D" id="1.25.40.20">
    <property type="entry name" value="Ankyrin repeat-containing domain"/>
    <property type="match status" value="1"/>
</dbReference>
<dbReference type="GO" id="GO:0098703">
    <property type="term" value="P:calcium ion import across plasma membrane"/>
    <property type="evidence" value="ECO:0007669"/>
    <property type="project" value="TreeGrafter"/>
</dbReference>
<feature type="transmembrane region" description="Helical" evidence="16">
    <location>
        <begin position="607"/>
        <end position="631"/>
    </location>
</feature>
<keyword evidence="11" id="KW-0406">Ion transport</keyword>
<dbReference type="GO" id="GO:0007015">
    <property type="term" value="P:actin filament organization"/>
    <property type="evidence" value="ECO:0007669"/>
    <property type="project" value="TreeGrafter"/>
</dbReference>
<dbReference type="AlphaFoldDB" id="A0A8J6FDN2"/>
<evidence type="ECO:0000256" key="11">
    <source>
        <dbReference type="ARBA" id="ARBA00023065"/>
    </source>
</evidence>
<dbReference type="SUPFAM" id="SSF48403">
    <property type="entry name" value="Ankyrin repeat"/>
    <property type="match status" value="1"/>
</dbReference>
<dbReference type="PANTHER" id="PTHR10582:SF6">
    <property type="entry name" value="TRANSIENT RECEPTOR POTENTIAL CATION CHANNEL SUBFAMILY V MEMBER 3"/>
    <property type="match status" value="1"/>
</dbReference>
<organism evidence="18 19">
    <name type="scientific">Eleutherodactylus coqui</name>
    <name type="common">Puerto Rican coqui</name>
    <dbReference type="NCBI Taxonomy" id="57060"/>
    <lineage>
        <taxon>Eukaryota</taxon>
        <taxon>Metazoa</taxon>
        <taxon>Chordata</taxon>
        <taxon>Craniata</taxon>
        <taxon>Vertebrata</taxon>
        <taxon>Euteleostomi</taxon>
        <taxon>Amphibia</taxon>
        <taxon>Batrachia</taxon>
        <taxon>Anura</taxon>
        <taxon>Neobatrachia</taxon>
        <taxon>Hyloidea</taxon>
        <taxon>Eleutherodactylidae</taxon>
        <taxon>Eleutherodactylinae</taxon>
        <taxon>Eleutherodactylus</taxon>
        <taxon>Eleutherodactylus</taxon>
    </lineage>
</organism>
<dbReference type="InterPro" id="IPR002110">
    <property type="entry name" value="Ankyrin_rpt"/>
</dbReference>
<dbReference type="InterPro" id="IPR008347">
    <property type="entry name" value="TrpV1-4"/>
</dbReference>
<comment type="caution">
    <text evidence="18">The sequence shown here is derived from an EMBL/GenBank/DDBJ whole genome shotgun (WGS) entry which is preliminary data.</text>
</comment>
<dbReference type="PROSITE" id="PS50297">
    <property type="entry name" value="ANK_REP_REGION"/>
    <property type="match status" value="2"/>
</dbReference>
<evidence type="ECO:0000256" key="15">
    <source>
        <dbReference type="PROSITE-ProRule" id="PRU00023"/>
    </source>
</evidence>
<evidence type="ECO:0000256" key="14">
    <source>
        <dbReference type="ARBA" id="ARBA00036634"/>
    </source>
</evidence>
<feature type="transmembrane region" description="Helical" evidence="16">
    <location>
        <begin position="503"/>
        <end position="522"/>
    </location>
</feature>
<evidence type="ECO:0000313" key="19">
    <source>
        <dbReference type="Proteomes" id="UP000770717"/>
    </source>
</evidence>
<dbReference type="GO" id="GO:0005886">
    <property type="term" value="C:plasma membrane"/>
    <property type="evidence" value="ECO:0007669"/>
    <property type="project" value="UniProtKB-SubCell"/>
</dbReference>
<dbReference type="InterPro" id="IPR005821">
    <property type="entry name" value="Ion_trans_dom"/>
</dbReference>
<keyword evidence="7" id="KW-0677">Repeat</keyword>
<evidence type="ECO:0000256" key="7">
    <source>
        <dbReference type="ARBA" id="ARBA00022737"/>
    </source>
</evidence>
<dbReference type="PROSITE" id="PS50088">
    <property type="entry name" value="ANK_REPEAT"/>
    <property type="match status" value="2"/>
</dbReference>
<feature type="transmembrane region" description="Helical" evidence="16">
    <location>
        <begin position="476"/>
        <end position="497"/>
    </location>
</feature>
<evidence type="ECO:0000313" key="18">
    <source>
        <dbReference type="EMBL" id="KAG9486077.1"/>
    </source>
</evidence>
<keyword evidence="10 15" id="KW-0040">ANK repeat</keyword>
<dbReference type="InterPro" id="IPR036770">
    <property type="entry name" value="Ankyrin_rpt-contain_sf"/>
</dbReference>
<dbReference type="SMART" id="SM00248">
    <property type="entry name" value="ANK"/>
    <property type="match status" value="4"/>
</dbReference>
<evidence type="ECO:0000256" key="13">
    <source>
        <dbReference type="ARBA" id="ARBA00023303"/>
    </source>
</evidence>
<keyword evidence="3" id="KW-1003">Cell membrane</keyword>
<comment type="catalytic activity">
    <reaction evidence="14">
        <text>Ca(2+)(in) = Ca(2+)(out)</text>
        <dbReference type="Rhea" id="RHEA:29671"/>
        <dbReference type="ChEBI" id="CHEBI:29108"/>
    </reaction>
</comment>
<evidence type="ECO:0000256" key="8">
    <source>
        <dbReference type="ARBA" id="ARBA00022837"/>
    </source>
</evidence>
<dbReference type="InterPro" id="IPR024862">
    <property type="entry name" value="TRPV"/>
</dbReference>
<feature type="repeat" description="ANK" evidence="15">
    <location>
        <begin position="298"/>
        <end position="321"/>
    </location>
</feature>
<dbReference type="FunFam" id="1.25.40.20:FF:000431">
    <property type="entry name" value="Transient receptor potential cation channel subfamily V member 4"/>
    <property type="match status" value="1"/>
</dbReference>
<comment type="subcellular location">
    <subcellularLocation>
        <location evidence="1">Cell membrane</location>
        <topology evidence="1">Multi-pass membrane protein</topology>
    </subcellularLocation>
</comment>
<name>A0A8J6FDN2_ELECQ</name>
<evidence type="ECO:0000259" key="17">
    <source>
        <dbReference type="Pfam" id="PF00520"/>
    </source>
</evidence>
<keyword evidence="12 16" id="KW-0472">Membrane</keyword>
<sequence>MSSESSSQDGITGSPTSPVSLSSIVFSKPMDSNITVCDNRKCGDNVDSPSEEVTTCLLNLHNTNQSAFNLIRETPSQKNPILKAVSEGDVLSLTRLLNEIEALSSVFADKCAQDFLMCRLTSQDTGKTCLMKALLNINEKTPQIVRILLSFTEKHGFLDSFINAEYTEENYKGQTALHIAIERRQNIIVKYLLDKGAKVNVRAQGLFFNPRCRNNGFYFGETPLALAACTNQPGVVKLLMENSKTNVTIQDSFGNTVLHALITVSENGKPHNTFIINIYDKIIRNCKNKFLERMTNNEGLTPMQLAAKTGKLEMLKYILNREIKEEENRILSRRFTDWAYGPVSSSLYDLKDVDTSSQNSILEMVVYNTRIKNRHELLALEPLHTLLQMKWNKSARYMFLMSFVFYFAFNVIFTLLYYRARGDEGLILLNVSTRSGIFQLFGHLFIVIFASSLIIREGVAIFQLKPSDLQSVVSDAYFHLLFFLQAVFAILSTLTYMCGVQEYLIFIVIAMALGWANMLFYTRGFQSLGIYSVMIQRVILNDVLKFLLVYILFLLGFGVALASLIEPCAESEQCGSYNSFRTATVELFKLTIGLGDLEIQQHSKYPILFLLLLIIYVILTFVLLLNMLIALMSETVDKISKESENIWKLQRARTILEFEKILPIYFSDIFKLEEKCKFSENDIRQCIRINKVKWTEWHNEVTCAYEDDNVSQSNESVCSSVSTIDDTDLSKRKEHTTIQMKNEEDAFMETAF</sequence>
<evidence type="ECO:0000256" key="3">
    <source>
        <dbReference type="ARBA" id="ARBA00022475"/>
    </source>
</evidence>
<keyword evidence="13" id="KW-0407">Ion channel</keyword>
<dbReference type="GO" id="GO:0007231">
    <property type="term" value="P:osmosensory signaling pathway"/>
    <property type="evidence" value="ECO:0007669"/>
    <property type="project" value="TreeGrafter"/>
</dbReference>
<dbReference type="GO" id="GO:0005262">
    <property type="term" value="F:calcium channel activity"/>
    <property type="evidence" value="ECO:0007669"/>
    <property type="project" value="UniProtKB-KW"/>
</dbReference>
<feature type="transmembrane region" description="Helical" evidence="16">
    <location>
        <begin position="437"/>
        <end position="455"/>
    </location>
</feature>
<feature type="domain" description="Ion transport" evidence="17">
    <location>
        <begin position="398"/>
        <end position="643"/>
    </location>
</feature>
<evidence type="ECO:0000256" key="1">
    <source>
        <dbReference type="ARBA" id="ARBA00004651"/>
    </source>
</evidence>
<feature type="repeat" description="ANK" evidence="15">
    <location>
        <begin position="172"/>
        <end position="204"/>
    </location>
</feature>
<protein>
    <recommendedName>
        <fullName evidence="17">Ion transport domain-containing protein</fullName>
    </recommendedName>
</protein>
<keyword evidence="6 16" id="KW-0812">Transmembrane</keyword>
<feature type="transmembrane region" description="Helical" evidence="16">
    <location>
        <begin position="397"/>
        <end position="417"/>
    </location>
</feature>
<keyword evidence="9 16" id="KW-1133">Transmembrane helix</keyword>
<evidence type="ECO:0000256" key="10">
    <source>
        <dbReference type="ARBA" id="ARBA00023043"/>
    </source>
</evidence>
<dbReference type="OrthoDB" id="533508at2759"/>
<dbReference type="PRINTS" id="PR01768">
    <property type="entry name" value="TRPVRECEPTOR"/>
</dbReference>
<keyword evidence="5" id="KW-0107">Calcium channel</keyword>
<gene>
    <name evidence="18" type="ORF">GDO78_008908</name>
</gene>